<dbReference type="STRING" id="151549.A0A4C1WWE3"/>
<sequence>MCCSSWNIRTMMINLQCAGDTPAAGRHDQAPLHLRPAVFMANDIYYYNFAWADYGEASLGRLLDMAKVLAFALQRGRMASLPRRISVSPSIFNKHPPTIFLYSHVGLMRGAEAAYDRGRGHRRDDHDHDRCLNNLS</sequence>
<accession>A0A4C1WWE3</accession>
<evidence type="ECO:0000313" key="2">
    <source>
        <dbReference type="Proteomes" id="UP000299102"/>
    </source>
</evidence>
<dbReference type="Proteomes" id="UP000299102">
    <property type="component" value="Unassembled WGS sequence"/>
</dbReference>
<organism evidence="1 2">
    <name type="scientific">Eumeta variegata</name>
    <name type="common">Bagworm moth</name>
    <name type="synonym">Eumeta japonica</name>
    <dbReference type="NCBI Taxonomy" id="151549"/>
    <lineage>
        <taxon>Eukaryota</taxon>
        <taxon>Metazoa</taxon>
        <taxon>Ecdysozoa</taxon>
        <taxon>Arthropoda</taxon>
        <taxon>Hexapoda</taxon>
        <taxon>Insecta</taxon>
        <taxon>Pterygota</taxon>
        <taxon>Neoptera</taxon>
        <taxon>Endopterygota</taxon>
        <taxon>Lepidoptera</taxon>
        <taxon>Glossata</taxon>
        <taxon>Ditrysia</taxon>
        <taxon>Tineoidea</taxon>
        <taxon>Psychidae</taxon>
        <taxon>Oiketicinae</taxon>
        <taxon>Eumeta</taxon>
    </lineage>
</organism>
<keyword evidence="2" id="KW-1185">Reference proteome</keyword>
<comment type="caution">
    <text evidence="1">The sequence shown here is derived from an EMBL/GenBank/DDBJ whole genome shotgun (WGS) entry which is preliminary data.</text>
</comment>
<protein>
    <submittedName>
        <fullName evidence="1">Protein tyrosine phosphatase domain-containing protein 1</fullName>
    </submittedName>
</protein>
<name>A0A4C1WWE3_EUMVA</name>
<evidence type="ECO:0000313" key="1">
    <source>
        <dbReference type="EMBL" id="GBP54384.1"/>
    </source>
</evidence>
<gene>
    <name evidence="1" type="primary">ptpdc1</name>
    <name evidence="1" type="ORF">EVAR_29460_1</name>
</gene>
<dbReference type="OrthoDB" id="542013at2759"/>
<dbReference type="AlphaFoldDB" id="A0A4C1WWE3"/>
<dbReference type="EMBL" id="BGZK01000646">
    <property type="protein sequence ID" value="GBP54384.1"/>
    <property type="molecule type" value="Genomic_DNA"/>
</dbReference>
<reference evidence="1 2" key="1">
    <citation type="journal article" date="2019" name="Commun. Biol.">
        <title>The bagworm genome reveals a unique fibroin gene that provides high tensile strength.</title>
        <authorList>
            <person name="Kono N."/>
            <person name="Nakamura H."/>
            <person name="Ohtoshi R."/>
            <person name="Tomita M."/>
            <person name="Numata K."/>
            <person name="Arakawa K."/>
        </authorList>
    </citation>
    <scope>NUCLEOTIDE SEQUENCE [LARGE SCALE GENOMIC DNA]</scope>
</reference>
<proteinExistence type="predicted"/>